<dbReference type="PANTHER" id="PTHR23152:SF4">
    <property type="entry name" value="2-OXOADIPATE DEHYDROGENASE COMPLEX COMPONENT E1"/>
    <property type="match status" value="1"/>
</dbReference>
<dbReference type="PANTHER" id="PTHR23152">
    <property type="entry name" value="2-OXOGLUTARATE DEHYDROGENASE"/>
    <property type="match status" value="1"/>
</dbReference>
<feature type="domain" description="2-oxoglutarate dehydrogenase E1 component/KDG C-terminal" evidence="4">
    <location>
        <begin position="2"/>
        <end position="132"/>
    </location>
</feature>
<dbReference type="InterPro" id="IPR031717">
    <property type="entry name" value="ODO-1/KGD_C"/>
</dbReference>
<comment type="caution">
    <text evidence="5">The sequence shown here is derived from an EMBL/GenBank/DDBJ whole genome shotgun (WGS) entry which is preliminary data.</text>
</comment>
<dbReference type="EC" id="1.2.4.2" evidence="5"/>
<evidence type="ECO:0000259" key="4">
    <source>
        <dbReference type="Pfam" id="PF16870"/>
    </source>
</evidence>
<comment type="cofactor">
    <cofactor evidence="1">
        <name>thiamine diphosphate</name>
        <dbReference type="ChEBI" id="CHEBI:58937"/>
    </cofactor>
</comment>
<keyword evidence="3" id="KW-0786">Thiamine pyrophosphate</keyword>
<gene>
    <name evidence="5" type="primary">sucA_6</name>
    <name evidence="5" type="ORF">SDC9_195032</name>
</gene>
<dbReference type="InterPro" id="IPR011603">
    <property type="entry name" value="2oxoglutarate_DH_E1"/>
</dbReference>
<dbReference type="AlphaFoldDB" id="A0A645I8H6"/>
<name>A0A645I8H6_9ZZZZ</name>
<dbReference type="EMBL" id="VSSQ01108912">
    <property type="protein sequence ID" value="MPN47430.1"/>
    <property type="molecule type" value="Genomic_DNA"/>
</dbReference>
<dbReference type="Pfam" id="PF16870">
    <property type="entry name" value="OxoGdeHyase_C"/>
    <property type="match status" value="1"/>
</dbReference>
<dbReference type="GO" id="GO:0005829">
    <property type="term" value="C:cytosol"/>
    <property type="evidence" value="ECO:0007669"/>
    <property type="project" value="TreeGrafter"/>
</dbReference>
<sequence length="142" mass="15914">MLPEQDEAIVKNAAKVKRIVACSGKVYYDLVKKRAEAKHDDVAIIRVEQLYPFPHKAFAAEVKKYSNATEIVWCQDEPQNQGAWFFIQHNIHENMLDGQKLGYSGRAASASPAVGYSHLHQEQQKALVDGAFGKLKGFVLTK</sequence>
<accession>A0A645I8H6</accession>
<dbReference type="InterPro" id="IPR042179">
    <property type="entry name" value="KGD_C_sf"/>
</dbReference>
<dbReference type="GO" id="GO:0030976">
    <property type="term" value="F:thiamine pyrophosphate binding"/>
    <property type="evidence" value="ECO:0007669"/>
    <property type="project" value="InterPro"/>
</dbReference>
<dbReference type="GO" id="GO:0004591">
    <property type="term" value="F:oxoglutarate dehydrogenase (succinyl-transferring) activity"/>
    <property type="evidence" value="ECO:0007669"/>
    <property type="project" value="UniProtKB-EC"/>
</dbReference>
<reference evidence="5" key="1">
    <citation type="submission" date="2019-08" db="EMBL/GenBank/DDBJ databases">
        <authorList>
            <person name="Kucharzyk K."/>
            <person name="Murdoch R.W."/>
            <person name="Higgins S."/>
            <person name="Loffler F."/>
        </authorList>
    </citation>
    <scope>NUCLEOTIDE SEQUENCE</scope>
</reference>
<protein>
    <submittedName>
        <fullName evidence="5">2-oxoglutarate dehydrogenase E1 component</fullName>
        <ecNumber evidence="5">1.2.4.2</ecNumber>
    </submittedName>
</protein>
<evidence type="ECO:0000256" key="1">
    <source>
        <dbReference type="ARBA" id="ARBA00001964"/>
    </source>
</evidence>
<dbReference type="GO" id="GO:0006099">
    <property type="term" value="P:tricarboxylic acid cycle"/>
    <property type="evidence" value="ECO:0007669"/>
    <property type="project" value="TreeGrafter"/>
</dbReference>
<dbReference type="GO" id="GO:0045252">
    <property type="term" value="C:oxoglutarate dehydrogenase complex"/>
    <property type="evidence" value="ECO:0007669"/>
    <property type="project" value="TreeGrafter"/>
</dbReference>
<dbReference type="Gene3D" id="3.40.50.11610">
    <property type="entry name" value="Multifunctional 2-oxoglutarate metabolism enzyme, C-terminal domain"/>
    <property type="match status" value="1"/>
</dbReference>
<evidence type="ECO:0000256" key="2">
    <source>
        <dbReference type="ARBA" id="ARBA00023002"/>
    </source>
</evidence>
<proteinExistence type="predicted"/>
<evidence type="ECO:0000256" key="3">
    <source>
        <dbReference type="ARBA" id="ARBA00023052"/>
    </source>
</evidence>
<organism evidence="5">
    <name type="scientific">bioreactor metagenome</name>
    <dbReference type="NCBI Taxonomy" id="1076179"/>
    <lineage>
        <taxon>unclassified sequences</taxon>
        <taxon>metagenomes</taxon>
        <taxon>ecological metagenomes</taxon>
    </lineage>
</organism>
<evidence type="ECO:0000313" key="5">
    <source>
        <dbReference type="EMBL" id="MPN47430.1"/>
    </source>
</evidence>
<keyword evidence="2 5" id="KW-0560">Oxidoreductase</keyword>